<protein>
    <submittedName>
        <fullName evidence="1">Uncharacterized protein</fullName>
    </submittedName>
</protein>
<gene>
    <name evidence="1" type="ORF">EZL74_10740</name>
</gene>
<comment type="caution">
    <text evidence="1">The sequence shown here is derived from an EMBL/GenBank/DDBJ whole genome shotgun (WGS) entry which is preliminary data.</text>
</comment>
<dbReference type="RefSeq" id="WP_131476616.1">
    <property type="nucleotide sequence ID" value="NZ_SJPE01000013.1"/>
</dbReference>
<keyword evidence="2" id="KW-1185">Reference proteome</keyword>
<organism evidence="1 2">
    <name type="scientific">Flavobacterium silvisoli</name>
    <dbReference type="NCBI Taxonomy" id="2529433"/>
    <lineage>
        <taxon>Bacteria</taxon>
        <taxon>Pseudomonadati</taxon>
        <taxon>Bacteroidota</taxon>
        <taxon>Flavobacteriia</taxon>
        <taxon>Flavobacteriales</taxon>
        <taxon>Flavobacteriaceae</taxon>
        <taxon>Flavobacterium</taxon>
    </lineage>
</organism>
<evidence type="ECO:0000313" key="2">
    <source>
        <dbReference type="Proteomes" id="UP000293300"/>
    </source>
</evidence>
<dbReference type="Proteomes" id="UP000293300">
    <property type="component" value="Unassembled WGS sequence"/>
</dbReference>
<proteinExistence type="predicted"/>
<evidence type="ECO:0000313" key="1">
    <source>
        <dbReference type="EMBL" id="TBX66651.1"/>
    </source>
</evidence>
<dbReference type="AlphaFoldDB" id="A0A4Q9YSR8"/>
<dbReference type="EMBL" id="SJPE01000013">
    <property type="protein sequence ID" value="TBX66651.1"/>
    <property type="molecule type" value="Genomic_DNA"/>
</dbReference>
<sequence>MATIEIQKDYMISLEALNAEIKVLNDAKVKIIFEALGLRIDTADFELLKTWNLIELSVPDRTMAVQLNKLSAYVPNLKFVVDDSKPLFTLTQGLKQRRVWKER</sequence>
<reference evidence="1 2" key="1">
    <citation type="submission" date="2019-02" db="EMBL/GenBank/DDBJ databases">
        <title>Flavobacterium sp. RD-2-33 isolated from forest soil.</title>
        <authorList>
            <person name="Chaudhary D.K."/>
        </authorList>
    </citation>
    <scope>NUCLEOTIDE SEQUENCE [LARGE SCALE GENOMIC DNA]</scope>
    <source>
        <strain evidence="1 2">RD-2-33</strain>
    </source>
</reference>
<accession>A0A4Q9YSR8</accession>
<dbReference type="OrthoDB" id="1353184at2"/>
<name>A0A4Q9YSR8_9FLAO</name>